<feature type="compositionally biased region" description="Low complexity" evidence="1">
    <location>
        <begin position="395"/>
        <end position="415"/>
    </location>
</feature>
<dbReference type="Proteomes" id="UP001487740">
    <property type="component" value="Unassembled WGS sequence"/>
</dbReference>
<evidence type="ECO:0000313" key="4">
    <source>
        <dbReference type="Proteomes" id="UP001487740"/>
    </source>
</evidence>
<dbReference type="GO" id="GO:0007165">
    <property type="term" value="P:signal transduction"/>
    <property type="evidence" value="ECO:0007669"/>
    <property type="project" value="InterPro"/>
</dbReference>
<protein>
    <recommendedName>
        <fullName evidence="2">Ras-associating domain-containing protein</fullName>
    </recommendedName>
</protein>
<evidence type="ECO:0000313" key="3">
    <source>
        <dbReference type="EMBL" id="KAK8403617.1"/>
    </source>
</evidence>
<dbReference type="InterPro" id="IPR029071">
    <property type="entry name" value="Ubiquitin-like_domsf"/>
</dbReference>
<feature type="region of interest" description="Disordered" evidence="1">
    <location>
        <begin position="58"/>
        <end position="77"/>
    </location>
</feature>
<dbReference type="PANTHER" id="PTHR21298:SF2">
    <property type="entry name" value="GH01721P"/>
    <property type="match status" value="1"/>
</dbReference>
<feature type="compositionally biased region" description="Polar residues" evidence="1">
    <location>
        <begin position="328"/>
        <end position="342"/>
    </location>
</feature>
<feature type="compositionally biased region" description="Acidic residues" evidence="1">
    <location>
        <begin position="434"/>
        <end position="443"/>
    </location>
</feature>
<dbReference type="Pfam" id="PF00788">
    <property type="entry name" value="RA"/>
    <property type="match status" value="2"/>
</dbReference>
<feature type="region of interest" description="Disordered" evidence="1">
    <location>
        <begin position="430"/>
        <end position="458"/>
    </location>
</feature>
<dbReference type="Gene3D" id="3.10.20.90">
    <property type="entry name" value="Phosphatidylinositol 3-kinase Catalytic Subunit, Chain A, domain 1"/>
    <property type="match status" value="2"/>
</dbReference>
<sequence length="509" mass="56136">MRHRMLKYVQVSPYRSSSALASTRRGDCCDLSPTLSSPSTPTTRLSSASSHAYTCSSASSSSSGAGQSRGVGRADSVSLNSSMSCSSLSQDPLSSRSSSSTSLHDGHKVVSLPSSTAKTTVRVWVRCLMQDMEYKTVCIAYSTTCRELVQSILSKFKMKHRDPNLFYLTMEVTVRKTGGIMRTILTLEDDSRPAELQSCYPRGDSRLALKMRPGGLVRVYDGALVSGSQYKSLLVSDKTTCEELAQLVLLCNNIQDNIKNYSIYEVRRNDGRERKLHHDERPLRLTSRWVSRDHACLVVRHTPSLTPTRAHITSLATLRGSVCRASTKRTNSNRTAENTPVLTSHTPASSSPSASTDSKTAGSQDGLISTTTITISPNGTSTVTINMPAITPAVNNNNNNNNSNINKSNSKCSNNNNKIINRNYHKSTSVHELEEAEEEEEEQCPSPPLRIRRPASSSFRSTAVRRKLPWTQSADLIETPVDDDGDELPSATRTRRAHSYNDYENYFYI</sequence>
<comment type="caution">
    <text evidence="3">The sequence shown here is derived from an EMBL/GenBank/DDBJ whole genome shotgun (WGS) entry which is preliminary data.</text>
</comment>
<gene>
    <name evidence="3" type="ORF">O3P69_000004</name>
</gene>
<keyword evidence="4" id="KW-1185">Reference proteome</keyword>
<name>A0AAW0UTZ2_SCYPA</name>
<dbReference type="PANTHER" id="PTHR21298">
    <property type="entry name" value="GH01721P"/>
    <property type="match status" value="1"/>
</dbReference>
<dbReference type="EMBL" id="JARAKH010000005">
    <property type="protein sequence ID" value="KAK8403617.1"/>
    <property type="molecule type" value="Genomic_DNA"/>
</dbReference>
<evidence type="ECO:0000256" key="1">
    <source>
        <dbReference type="SAM" id="MobiDB-lite"/>
    </source>
</evidence>
<dbReference type="GO" id="GO:0045743">
    <property type="term" value="P:positive regulation of fibroblast growth factor receptor signaling pathway"/>
    <property type="evidence" value="ECO:0007669"/>
    <property type="project" value="TreeGrafter"/>
</dbReference>
<feature type="compositionally biased region" description="Polar residues" evidence="1">
    <location>
        <begin position="362"/>
        <end position="379"/>
    </location>
</feature>
<feature type="compositionally biased region" description="Low complexity" evidence="1">
    <location>
        <begin position="82"/>
        <end position="103"/>
    </location>
</feature>
<organism evidence="3 4">
    <name type="scientific">Scylla paramamosain</name>
    <name type="common">Mud crab</name>
    <dbReference type="NCBI Taxonomy" id="85552"/>
    <lineage>
        <taxon>Eukaryota</taxon>
        <taxon>Metazoa</taxon>
        <taxon>Ecdysozoa</taxon>
        <taxon>Arthropoda</taxon>
        <taxon>Crustacea</taxon>
        <taxon>Multicrustacea</taxon>
        <taxon>Malacostraca</taxon>
        <taxon>Eumalacostraca</taxon>
        <taxon>Eucarida</taxon>
        <taxon>Decapoda</taxon>
        <taxon>Pleocyemata</taxon>
        <taxon>Brachyura</taxon>
        <taxon>Eubrachyura</taxon>
        <taxon>Portunoidea</taxon>
        <taxon>Portunidae</taxon>
        <taxon>Portuninae</taxon>
        <taxon>Scylla</taxon>
    </lineage>
</organism>
<dbReference type="PROSITE" id="PS50200">
    <property type="entry name" value="RA"/>
    <property type="match status" value="2"/>
</dbReference>
<proteinExistence type="predicted"/>
<feature type="region of interest" description="Disordered" evidence="1">
    <location>
        <begin position="82"/>
        <end position="108"/>
    </location>
</feature>
<dbReference type="GO" id="GO:0045742">
    <property type="term" value="P:positive regulation of epidermal growth factor receptor signaling pathway"/>
    <property type="evidence" value="ECO:0007669"/>
    <property type="project" value="TreeGrafter"/>
</dbReference>
<dbReference type="CDD" id="cd17043">
    <property type="entry name" value="RA"/>
    <property type="match status" value="1"/>
</dbReference>
<dbReference type="SMART" id="SM00314">
    <property type="entry name" value="RA"/>
    <property type="match status" value="2"/>
</dbReference>
<accession>A0AAW0UTZ2</accession>
<feature type="compositionally biased region" description="Low complexity" evidence="1">
    <location>
        <begin position="343"/>
        <end position="361"/>
    </location>
</feature>
<feature type="domain" description="Ras-associating" evidence="2">
    <location>
        <begin position="117"/>
        <end position="210"/>
    </location>
</feature>
<dbReference type="AlphaFoldDB" id="A0AAW0UTZ2"/>
<feature type="domain" description="Ras-associating" evidence="2">
    <location>
        <begin position="213"/>
        <end position="304"/>
    </location>
</feature>
<feature type="region of interest" description="Disordered" evidence="1">
    <location>
        <begin position="394"/>
        <end position="415"/>
    </location>
</feature>
<reference evidence="3 4" key="1">
    <citation type="submission" date="2023-03" db="EMBL/GenBank/DDBJ databases">
        <title>High-quality genome of Scylla paramamosain provides insights in environmental adaptation.</title>
        <authorList>
            <person name="Zhang L."/>
        </authorList>
    </citation>
    <scope>NUCLEOTIDE SEQUENCE [LARGE SCALE GENOMIC DNA]</scope>
    <source>
        <strain evidence="3">LZ_2023a</strain>
        <tissue evidence="3">Muscle</tissue>
    </source>
</reference>
<feature type="region of interest" description="Disordered" evidence="1">
    <location>
        <begin position="324"/>
        <end position="379"/>
    </location>
</feature>
<dbReference type="SUPFAM" id="SSF54236">
    <property type="entry name" value="Ubiquitin-like"/>
    <property type="match status" value="2"/>
</dbReference>
<dbReference type="InterPro" id="IPR000159">
    <property type="entry name" value="RA_dom"/>
</dbReference>
<evidence type="ECO:0000259" key="2">
    <source>
        <dbReference type="PROSITE" id="PS50200"/>
    </source>
</evidence>